<comment type="caution">
    <text evidence="1">The sequence shown here is derived from an EMBL/GenBank/DDBJ whole genome shotgun (WGS) entry which is preliminary data.</text>
</comment>
<dbReference type="Proteomes" id="UP000683360">
    <property type="component" value="Unassembled WGS sequence"/>
</dbReference>
<proteinExistence type="predicted"/>
<dbReference type="EMBL" id="CAJPWZ010000316">
    <property type="protein sequence ID" value="CAG2190134.1"/>
    <property type="molecule type" value="Genomic_DNA"/>
</dbReference>
<evidence type="ECO:0000313" key="1">
    <source>
        <dbReference type="EMBL" id="CAG2190134.1"/>
    </source>
</evidence>
<organism evidence="1 2">
    <name type="scientific">Mytilus edulis</name>
    <name type="common">Blue mussel</name>
    <dbReference type="NCBI Taxonomy" id="6550"/>
    <lineage>
        <taxon>Eukaryota</taxon>
        <taxon>Metazoa</taxon>
        <taxon>Spiralia</taxon>
        <taxon>Lophotrochozoa</taxon>
        <taxon>Mollusca</taxon>
        <taxon>Bivalvia</taxon>
        <taxon>Autobranchia</taxon>
        <taxon>Pteriomorphia</taxon>
        <taxon>Mytilida</taxon>
        <taxon>Mytiloidea</taxon>
        <taxon>Mytilidae</taxon>
        <taxon>Mytilinae</taxon>
        <taxon>Mytilus</taxon>
    </lineage>
</organism>
<sequence>MAGLMVSIVSDQCSLTGGMFSGSIDGWVNECSLGVRTLPIQSPQLICHVSDRCTDIDCCLYDTETFRHYNLFLHLDPCNHRLQIGVELYSFDVSLLDFDFEKSYEVDLSGIFRILFNVEDLVYEESYVVNMEVHICWDITNPCNLEVTVLKNVILYKQPCNLTTYFAVDDFSLANWFTDTGYPPSVSLSGDAQQDLMETLDIFNFLNSPYQCQMSGGWNDSK</sequence>
<dbReference type="OrthoDB" id="6109072at2759"/>
<dbReference type="AlphaFoldDB" id="A0A8S3Q700"/>
<evidence type="ECO:0000313" key="2">
    <source>
        <dbReference type="Proteomes" id="UP000683360"/>
    </source>
</evidence>
<accession>A0A8S3Q700</accession>
<name>A0A8S3Q700_MYTED</name>
<gene>
    <name evidence="1" type="ORF">MEDL_5454</name>
</gene>
<reference evidence="1" key="1">
    <citation type="submission" date="2021-03" db="EMBL/GenBank/DDBJ databases">
        <authorList>
            <person name="Bekaert M."/>
        </authorList>
    </citation>
    <scope>NUCLEOTIDE SEQUENCE</scope>
</reference>
<protein>
    <submittedName>
        <fullName evidence="1">Uncharacterized protein</fullName>
    </submittedName>
</protein>
<keyword evidence="2" id="KW-1185">Reference proteome</keyword>